<dbReference type="EMBL" id="BARU01023292">
    <property type="protein sequence ID" value="GAH51420.1"/>
    <property type="molecule type" value="Genomic_DNA"/>
</dbReference>
<name>X1H2T3_9ZZZZ</name>
<reference evidence="1" key="1">
    <citation type="journal article" date="2014" name="Front. Microbiol.">
        <title>High frequency of phylogenetically diverse reductive dehalogenase-homologous genes in deep subseafloor sedimentary metagenomes.</title>
        <authorList>
            <person name="Kawai M."/>
            <person name="Futagami T."/>
            <person name="Toyoda A."/>
            <person name="Takaki Y."/>
            <person name="Nishi S."/>
            <person name="Hori S."/>
            <person name="Arai W."/>
            <person name="Tsubouchi T."/>
            <person name="Morono Y."/>
            <person name="Uchiyama I."/>
            <person name="Ito T."/>
            <person name="Fujiyama A."/>
            <person name="Inagaki F."/>
            <person name="Takami H."/>
        </authorList>
    </citation>
    <scope>NUCLEOTIDE SEQUENCE</scope>
    <source>
        <strain evidence="1">Expedition CK06-06</strain>
    </source>
</reference>
<evidence type="ECO:0000313" key="1">
    <source>
        <dbReference type="EMBL" id="GAH51420.1"/>
    </source>
</evidence>
<comment type="caution">
    <text evidence="1">The sequence shown here is derived from an EMBL/GenBank/DDBJ whole genome shotgun (WGS) entry which is preliminary data.</text>
</comment>
<dbReference type="AlphaFoldDB" id="X1H2T3"/>
<organism evidence="1">
    <name type="scientific">marine sediment metagenome</name>
    <dbReference type="NCBI Taxonomy" id="412755"/>
    <lineage>
        <taxon>unclassified sequences</taxon>
        <taxon>metagenomes</taxon>
        <taxon>ecological metagenomes</taxon>
    </lineage>
</organism>
<accession>X1H2T3</accession>
<protein>
    <submittedName>
        <fullName evidence="1">Uncharacterized protein</fullName>
    </submittedName>
</protein>
<gene>
    <name evidence="1" type="ORF">S03H2_37817</name>
</gene>
<proteinExistence type="predicted"/>
<sequence length="178" mass="21148">MKETNTALNNEKIQLIYERSQIKNINRRYDELKITSDELKITSETNKFLFYYTPLTEKITRVQDLEEYLSRYEWKEDAAKIDIFDCSEMSAVLERMLENEGFHTFIVSGKSPYGSGEGHAWLIVEISPDEFIPVEAVNFSIIPWDSPYINEYHSYDNKFETIHEALNYPKDGYDWWEQ</sequence>